<proteinExistence type="inferred from homology"/>
<feature type="compositionally biased region" description="Low complexity" evidence="7">
    <location>
        <begin position="64"/>
        <end position="74"/>
    </location>
</feature>
<keyword evidence="9" id="KW-1185">Reference proteome</keyword>
<dbReference type="GO" id="GO:0009736">
    <property type="term" value="P:cytokinin-activated signaling pathway"/>
    <property type="evidence" value="ECO:0007669"/>
    <property type="project" value="UniProtKB-KW"/>
</dbReference>
<evidence type="ECO:0000256" key="3">
    <source>
        <dbReference type="ARBA" id="ARBA00022712"/>
    </source>
</evidence>
<organism evidence="8 9">
    <name type="scientific">Rubus argutus</name>
    <name type="common">Southern blackberry</name>
    <dbReference type="NCBI Taxonomy" id="59490"/>
    <lineage>
        <taxon>Eukaryota</taxon>
        <taxon>Viridiplantae</taxon>
        <taxon>Streptophyta</taxon>
        <taxon>Embryophyta</taxon>
        <taxon>Tracheophyta</taxon>
        <taxon>Spermatophyta</taxon>
        <taxon>Magnoliopsida</taxon>
        <taxon>eudicotyledons</taxon>
        <taxon>Gunneridae</taxon>
        <taxon>Pentapetalae</taxon>
        <taxon>rosids</taxon>
        <taxon>fabids</taxon>
        <taxon>Rosales</taxon>
        <taxon>Rosaceae</taxon>
        <taxon>Rosoideae</taxon>
        <taxon>Rosoideae incertae sedis</taxon>
        <taxon>Rubus</taxon>
    </lineage>
</organism>
<dbReference type="PANTHER" id="PTHR33347:SF27">
    <property type="entry name" value="PROTEIN SOB FIVE-LIKE 3-RELATED"/>
    <property type="match status" value="1"/>
</dbReference>
<dbReference type="GO" id="GO:0009691">
    <property type="term" value="P:cytokinin biosynthetic process"/>
    <property type="evidence" value="ECO:0007669"/>
    <property type="project" value="UniProtKB-KW"/>
</dbReference>
<keyword evidence="5" id="KW-0539">Nucleus</keyword>
<dbReference type="InterPro" id="IPR044670">
    <property type="entry name" value="SOFL"/>
</dbReference>
<accession>A0AAW1WN52</accession>
<dbReference type="EMBL" id="JBEDUW010000006">
    <property type="protein sequence ID" value="KAK9924797.1"/>
    <property type="molecule type" value="Genomic_DNA"/>
</dbReference>
<name>A0AAW1WN52_RUBAR</name>
<evidence type="ECO:0000256" key="2">
    <source>
        <dbReference type="ARBA" id="ARBA00022490"/>
    </source>
</evidence>
<feature type="compositionally biased region" description="Polar residues" evidence="7">
    <location>
        <begin position="11"/>
        <end position="20"/>
    </location>
</feature>
<gene>
    <name evidence="8" type="ORF">M0R45_033148</name>
</gene>
<keyword evidence="2" id="KW-0963">Cytoplasm</keyword>
<evidence type="ECO:0000256" key="6">
    <source>
        <dbReference type="ARBA" id="ARBA00024199"/>
    </source>
</evidence>
<evidence type="ECO:0000313" key="8">
    <source>
        <dbReference type="EMBL" id="KAK9924797.1"/>
    </source>
</evidence>
<protein>
    <submittedName>
        <fullName evidence="8">Uncharacterized protein</fullName>
    </submittedName>
</protein>
<reference evidence="8 9" key="1">
    <citation type="journal article" date="2023" name="G3 (Bethesda)">
        <title>A chromosome-length genome assembly and annotation of blackberry (Rubus argutus, cv. 'Hillquist').</title>
        <authorList>
            <person name="Bruna T."/>
            <person name="Aryal R."/>
            <person name="Dudchenko O."/>
            <person name="Sargent D.J."/>
            <person name="Mead D."/>
            <person name="Buti M."/>
            <person name="Cavallini A."/>
            <person name="Hytonen T."/>
            <person name="Andres J."/>
            <person name="Pham M."/>
            <person name="Weisz D."/>
            <person name="Mascagni F."/>
            <person name="Usai G."/>
            <person name="Natali L."/>
            <person name="Bassil N."/>
            <person name="Fernandez G.E."/>
            <person name="Lomsadze A."/>
            <person name="Armour M."/>
            <person name="Olukolu B."/>
            <person name="Poorten T."/>
            <person name="Britton C."/>
            <person name="Davik J."/>
            <person name="Ashrafi H."/>
            <person name="Aiden E.L."/>
            <person name="Borodovsky M."/>
            <person name="Worthington M."/>
        </authorList>
    </citation>
    <scope>NUCLEOTIDE SEQUENCE [LARGE SCALE GENOMIC DNA]</scope>
    <source>
        <strain evidence="8">PI 553951</strain>
    </source>
</reference>
<feature type="region of interest" description="Disordered" evidence="7">
    <location>
        <begin position="51"/>
        <end position="124"/>
    </location>
</feature>
<keyword evidence="4" id="KW-0932">Cytokinin signaling pathway</keyword>
<evidence type="ECO:0000256" key="4">
    <source>
        <dbReference type="ARBA" id="ARBA00022864"/>
    </source>
</evidence>
<dbReference type="GO" id="GO:0005737">
    <property type="term" value="C:cytoplasm"/>
    <property type="evidence" value="ECO:0007669"/>
    <property type="project" value="UniProtKB-SubCell"/>
</dbReference>
<comment type="caution">
    <text evidence="8">The sequence shown here is derived from an EMBL/GenBank/DDBJ whole genome shotgun (WGS) entry which is preliminary data.</text>
</comment>
<evidence type="ECO:0000256" key="7">
    <source>
        <dbReference type="SAM" id="MobiDB-lite"/>
    </source>
</evidence>
<dbReference type="Proteomes" id="UP001457282">
    <property type="component" value="Unassembled WGS sequence"/>
</dbReference>
<dbReference type="PANTHER" id="PTHR33347">
    <property type="entry name" value="OSJNBA0091C07.3 PROTEIN"/>
    <property type="match status" value="1"/>
</dbReference>
<sequence length="124" mass="14020">MESYKHLLSTEGCSSSESGWTTYIASPMEEDEAQCSYDDFEYNYNSITSHTSIQEIDKDDNGSDDSMASDASSGPSHHQHHLVMPSRSKESTGTARFKRDMKQSKNKSTNKQEKKRGERGTKRK</sequence>
<dbReference type="AlphaFoldDB" id="A0AAW1WN52"/>
<comment type="subcellular location">
    <subcellularLocation>
        <location evidence="1">Cytoplasm</location>
    </subcellularLocation>
</comment>
<comment type="similarity">
    <text evidence="6">Belongs to the SOFL plant protein family.</text>
</comment>
<keyword evidence="3" id="KW-0203">Cytokinin biosynthesis</keyword>
<evidence type="ECO:0000256" key="1">
    <source>
        <dbReference type="ARBA" id="ARBA00004496"/>
    </source>
</evidence>
<evidence type="ECO:0000313" key="9">
    <source>
        <dbReference type="Proteomes" id="UP001457282"/>
    </source>
</evidence>
<feature type="compositionally biased region" description="Basic and acidic residues" evidence="7">
    <location>
        <begin position="110"/>
        <end position="124"/>
    </location>
</feature>
<evidence type="ECO:0000256" key="5">
    <source>
        <dbReference type="ARBA" id="ARBA00023242"/>
    </source>
</evidence>
<feature type="region of interest" description="Disordered" evidence="7">
    <location>
        <begin position="1"/>
        <end position="20"/>
    </location>
</feature>